<accession>A0A964DXG1</accession>
<comment type="caution">
    <text evidence="6">The sequence shown here is derived from an EMBL/GenBank/DDBJ whole genome shotgun (WGS) entry which is preliminary data.</text>
</comment>
<keyword evidence="3" id="KW-0238">DNA-binding</keyword>
<dbReference type="PANTHER" id="PTHR30118:SF15">
    <property type="entry name" value="TRANSCRIPTIONAL REGULATORY PROTEIN"/>
    <property type="match status" value="1"/>
</dbReference>
<dbReference type="AlphaFoldDB" id="A0A964DXG1"/>
<organism evidence="6 7">
    <name type="scientific">Acidisoma silvae</name>
    <dbReference type="NCBI Taxonomy" id="2802396"/>
    <lineage>
        <taxon>Bacteria</taxon>
        <taxon>Pseudomonadati</taxon>
        <taxon>Pseudomonadota</taxon>
        <taxon>Alphaproteobacteria</taxon>
        <taxon>Acetobacterales</taxon>
        <taxon>Acidocellaceae</taxon>
        <taxon>Acidisoma</taxon>
    </lineage>
</organism>
<reference evidence="6" key="2">
    <citation type="submission" date="2021-01" db="EMBL/GenBank/DDBJ databases">
        <authorList>
            <person name="Mieszkin S."/>
            <person name="Pouder E."/>
            <person name="Alain K."/>
        </authorList>
    </citation>
    <scope>NUCLEOTIDE SEQUENCE</scope>
    <source>
        <strain evidence="6">HW T2.11</strain>
    </source>
</reference>
<dbReference type="InterPro" id="IPR036388">
    <property type="entry name" value="WH-like_DNA-bd_sf"/>
</dbReference>
<dbReference type="SUPFAM" id="SSF46785">
    <property type="entry name" value="Winged helix' DNA-binding domain"/>
    <property type="match status" value="1"/>
</dbReference>
<dbReference type="SUPFAM" id="SSF53850">
    <property type="entry name" value="Periplasmic binding protein-like II"/>
    <property type="match status" value="1"/>
</dbReference>
<dbReference type="PANTHER" id="PTHR30118">
    <property type="entry name" value="HTH-TYPE TRANSCRIPTIONAL REGULATOR LEUO-RELATED"/>
    <property type="match status" value="1"/>
</dbReference>
<evidence type="ECO:0000313" key="7">
    <source>
        <dbReference type="Proteomes" id="UP000708298"/>
    </source>
</evidence>
<dbReference type="Proteomes" id="UP000708298">
    <property type="component" value="Unassembled WGS sequence"/>
</dbReference>
<evidence type="ECO:0000256" key="2">
    <source>
        <dbReference type="ARBA" id="ARBA00023015"/>
    </source>
</evidence>
<reference evidence="6" key="1">
    <citation type="journal article" date="2021" name="Microorganisms">
        <title>Acidisoma silvae sp. nov. and Acidisomacellulosilytica sp. nov., Two Acidophilic Bacteria Isolated from Decaying Wood, Hydrolyzing Cellulose and Producing Poly-3-hydroxybutyrate.</title>
        <authorList>
            <person name="Mieszkin S."/>
            <person name="Pouder E."/>
            <person name="Uroz S."/>
            <person name="Simon-Colin C."/>
            <person name="Alain K."/>
        </authorList>
    </citation>
    <scope>NUCLEOTIDE SEQUENCE</scope>
    <source>
        <strain evidence="6">HW T2.11</strain>
    </source>
</reference>
<dbReference type="RefSeq" id="WP_227319820.1">
    <property type="nucleotide sequence ID" value="NZ_JAESVB010000001.1"/>
</dbReference>
<gene>
    <name evidence="6" type="ORF">ASILVAE211_03170</name>
</gene>
<comment type="similarity">
    <text evidence="1">Belongs to the LysR transcriptional regulatory family.</text>
</comment>
<dbReference type="GO" id="GO:0003677">
    <property type="term" value="F:DNA binding"/>
    <property type="evidence" value="ECO:0007669"/>
    <property type="project" value="UniProtKB-KW"/>
</dbReference>
<protein>
    <submittedName>
        <fullName evidence="6">LysR family transcriptional regulator</fullName>
    </submittedName>
</protein>
<evidence type="ECO:0000259" key="5">
    <source>
        <dbReference type="PROSITE" id="PS50931"/>
    </source>
</evidence>
<evidence type="ECO:0000256" key="4">
    <source>
        <dbReference type="ARBA" id="ARBA00023163"/>
    </source>
</evidence>
<dbReference type="Pfam" id="PF00126">
    <property type="entry name" value="HTH_1"/>
    <property type="match status" value="1"/>
</dbReference>
<dbReference type="CDD" id="cd08460">
    <property type="entry name" value="PBP2_DntR_like_1"/>
    <property type="match status" value="1"/>
</dbReference>
<dbReference type="InterPro" id="IPR005119">
    <property type="entry name" value="LysR_subst-bd"/>
</dbReference>
<name>A0A964DXG1_9PROT</name>
<dbReference type="Gene3D" id="3.40.190.10">
    <property type="entry name" value="Periplasmic binding protein-like II"/>
    <property type="match status" value="2"/>
</dbReference>
<dbReference type="InterPro" id="IPR000847">
    <property type="entry name" value="LysR_HTH_N"/>
</dbReference>
<evidence type="ECO:0000313" key="6">
    <source>
        <dbReference type="EMBL" id="MCB8874171.1"/>
    </source>
</evidence>
<dbReference type="PROSITE" id="PS50931">
    <property type="entry name" value="HTH_LYSR"/>
    <property type="match status" value="1"/>
</dbReference>
<dbReference type="InterPro" id="IPR036390">
    <property type="entry name" value="WH_DNA-bd_sf"/>
</dbReference>
<evidence type="ECO:0000256" key="3">
    <source>
        <dbReference type="ARBA" id="ARBA00023125"/>
    </source>
</evidence>
<dbReference type="InterPro" id="IPR050389">
    <property type="entry name" value="LysR-type_TF"/>
</dbReference>
<evidence type="ECO:0000256" key="1">
    <source>
        <dbReference type="ARBA" id="ARBA00009437"/>
    </source>
</evidence>
<keyword evidence="4" id="KW-0804">Transcription</keyword>
<proteinExistence type="inferred from homology"/>
<dbReference type="GO" id="GO:0003700">
    <property type="term" value="F:DNA-binding transcription factor activity"/>
    <property type="evidence" value="ECO:0007669"/>
    <property type="project" value="InterPro"/>
</dbReference>
<sequence>MADADLNLLTALDALLTEGSVAGAARRLGLSGSAMSRTLARLRAATGDPLLVRAGRGLVPTPHAAALAARAGDLAREAHSVLSPASGVLDLTALERTFTLRANEGFVDAFGGALLAAILRQAPGVCLRFAPKPDKDFHPLREGAIDLEIGVLGESGPEIRLQALFEDRFVGIVRRGHALTSSPMTPERYAGCDHVVTSRRGRLRGPVDDALTALGLTRRVVAMVPGFPAALAMVATSDLVGLVTQSFVSAQKDALVAVFDLPVATASITISQMWHPRMDADPAHRWLRGVLLSVCRPGLSQPALKRDSH</sequence>
<dbReference type="Pfam" id="PF03466">
    <property type="entry name" value="LysR_substrate"/>
    <property type="match status" value="1"/>
</dbReference>
<dbReference type="EMBL" id="JAESVB010000001">
    <property type="protein sequence ID" value="MCB8874171.1"/>
    <property type="molecule type" value="Genomic_DNA"/>
</dbReference>
<dbReference type="Gene3D" id="1.10.10.10">
    <property type="entry name" value="Winged helix-like DNA-binding domain superfamily/Winged helix DNA-binding domain"/>
    <property type="match status" value="1"/>
</dbReference>
<feature type="domain" description="HTH lysR-type" evidence="5">
    <location>
        <begin position="1"/>
        <end position="61"/>
    </location>
</feature>
<keyword evidence="2" id="KW-0805">Transcription regulation</keyword>
<keyword evidence="7" id="KW-1185">Reference proteome</keyword>